<dbReference type="PANTHER" id="PTHR47256">
    <property type="entry name" value="ZN(II)2CYS6 TRANSCRIPTION FACTOR (EUROFUNG)-RELATED"/>
    <property type="match status" value="1"/>
</dbReference>
<organism evidence="1 2">
    <name type="scientific">Podospora pseudopauciseta</name>
    <dbReference type="NCBI Taxonomy" id="2093780"/>
    <lineage>
        <taxon>Eukaryota</taxon>
        <taxon>Fungi</taxon>
        <taxon>Dikarya</taxon>
        <taxon>Ascomycota</taxon>
        <taxon>Pezizomycotina</taxon>
        <taxon>Sordariomycetes</taxon>
        <taxon>Sordariomycetidae</taxon>
        <taxon>Sordariales</taxon>
        <taxon>Podosporaceae</taxon>
        <taxon>Podospora</taxon>
    </lineage>
</organism>
<protein>
    <recommendedName>
        <fullName evidence="3">Cellulase</fullName>
    </recommendedName>
</protein>
<comment type="caution">
    <text evidence="1">The sequence shown here is derived from an EMBL/GenBank/DDBJ whole genome shotgun (WGS) entry which is preliminary data.</text>
</comment>
<evidence type="ECO:0000313" key="2">
    <source>
        <dbReference type="Proteomes" id="UP001326199"/>
    </source>
</evidence>
<name>A0ABR0H3F0_9PEZI</name>
<evidence type="ECO:0008006" key="3">
    <source>
        <dbReference type="Google" id="ProtNLM"/>
    </source>
</evidence>
<dbReference type="PANTHER" id="PTHR47256:SF1">
    <property type="entry name" value="ZN(II)2CYS6 TRANSCRIPTION FACTOR (EUROFUNG)"/>
    <property type="match status" value="1"/>
</dbReference>
<accession>A0ABR0H3F0</accession>
<dbReference type="Proteomes" id="UP001326199">
    <property type="component" value="Unassembled WGS sequence"/>
</dbReference>
<proteinExistence type="predicted"/>
<dbReference type="EMBL" id="JAFFHB010000008">
    <property type="protein sequence ID" value="KAK4662408.1"/>
    <property type="molecule type" value="Genomic_DNA"/>
</dbReference>
<gene>
    <name evidence="1" type="ORF">QC763_0087930</name>
</gene>
<sequence>MDIVLQKDCFLQDMAHGPSRRGCCSSFLVNAVLANASYWSPHNLAYQFMAEAKRLWELESDTPRLTTIQAAMLMNVNTNMNAMDEIGFNYTKRYEDTAWGHTAY</sequence>
<dbReference type="RefSeq" id="XP_062762374.1">
    <property type="nucleotide sequence ID" value="XM_062906222.1"/>
</dbReference>
<reference evidence="1 2" key="1">
    <citation type="journal article" date="2023" name="bioRxiv">
        <title>High-quality genome assemblies of four members of thePodospora anserinaspecies complex.</title>
        <authorList>
            <person name="Ament-Velasquez S.L."/>
            <person name="Vogan A.A."/>
            <person name="Wallerman O."/>
            <person name="Hartmann F."/>
            <person name="Gautier V."/>
            <person name="Silar P."/>
            <person name="Giraud T."/>
            <person name="Johannesson H."/>
        </authorList>
    </citation>
    <scope>NUCLEOTIDE SEQUENCE [LARGE SCALE GENOMIC DNA]</scope>
    <source>
        <strain evidence="1 2">CBS 411.78</strain>
    </source>
</reference>
<dbReference type="InterPro" id="IPR053187">
    <property type="entry name" value="Notoamide_regulator"/>
</dbReference>
<keyword evidence="2" id="KW-1185">Reference proteome</keyword>
<dbReference type="GeneID" id="87926419"/>
<dbReference type="CDD" id="cd12148">
    <property type="entry name" value="fungal_TF_MHR"/>
    <property type="match status" value="1"/>
</dbReference>
<evidence type="ECO:0000313" key="1">
    <source>
        <dbReference type="EMBL" id="KAK4662408.1"/>
    </source>
</evidence>